<dbReference type="RefSeq" id="WP_066062742.1">
    <property type="nucleotide sequence ID" value="NZ_CP013015.1"/>
</dbReference>
<keyword evidence="7" id="KW-0963">Cytoplasm</keyword>
<dbReference type="GO" id="GO:0005829">
    <property type="term" value="C:cytosol"/>
    <property type="evidence" value="ECO:0007669"/>
    <property type="project" value="TreeGrafter"/>
</dbReference>
<keyword evidence="3 7" id="KW-0597">Phosphoprotein</keyword>
<organism evidence="9 10">
    <name type="scientific">Desulfofervidus auxilii</name>
    <dbReference type="NCBI Taxonomy" id="1621989"/>
    <lineage>
        <taxon>Bacteria</taxon>
        <taxon>Pseudomonadati</taxon>
        <taxon>Thermodesulfobacteriota</taxon>
        <taxon>Candidatus Desulfofervidia</taxon>
        <taxon>Candidatus Desulfofervidales</taxon>
        <taxon>Candidatus Desulfofervidaceae</taxon>
        <taxon>Candidatus Desulfofervidus</taxon>
    </lineage>
</organism>
<evidence type="ECO:0000256" key="5">
    <source>
        <dbReference type="ARBA" id="ARBA00023098"/>
    </source>
</evidence>
<keyword evidence="10" id="KW-1185">Reference proteome</keyword>
<dbReference type="InterPro" id="IPR006162">
    <property type="entry name" value="Ppantetheine_attach_site"/>
</dbReference>
<keyword evidence="5 7" id="KW-0443">Lipid metabolism</keyword>
<proteinExistence type="inferred from homology"/>
<name>A0A7U4TGV7_DESA2</name>
<dbReference type="PROSITE" id="PS50075">
    <property type="entry name" value="CARRIER"/>
    <property type="match status" value="1"/>
</dbReference>
<protein>
    <recommendedName>
        <fullName evidence="7">Acyl carrier protein</fullName>
        <shortName evidence="7">ACP</shortName>
    </recommendedName>
</protein>
<dbReference type="PANTHER" id="PTHR20863:SF76">
    <property type="entry name" value="CARRIER DOMAIN-CONTAINING PROTEIN"/>
    <property type="match status" value="1"/>
</dbReference>
<evidence type="ECO:0000256" key="3">
    <source>
        <dbReference type="ARBA" id="ARBA00022553"/>
    </source>
</evidence>
<accession>A0A7U4TGV7</accession>
<dbReference type="GO" id="GO:0016020">
    <property type="term" value="C:membrane"/>
    <property type="evidence" value="ECO:0007669"/>
    <property type="project" value="GOC"/>
</dbReference>
<evidence type="ECO:0000259" key="8">
    <source>
        <dbReference type="PROSITE" id="PS50075"/>
    </source>
</evidence>
<evidence type="ECO:0000256" key="7">
    <source>
        <dbReference type="HAMAP-Rule" id="MF_01217"/>
    </source>
</evidence>
<feature type="modified residue" description="O-(pantetheine 4'-phosphoryl)serine" evidence="7">
    <location>
        <position position="37"/>
    </location>
</feature>
<dbReference type="GO" id="GO:0036104">
    <property type="term" value="P:Kdo2-lipid A biosynthetic process"/>
    <property type="evidence" value="ECO:0007669"/>
    <property type="project" value="UniProtKB-UniPathway"/>
</dbReference>
<evidence type="ECO:0000256" key="4">
    <source>
        <dbReference type="ARBA" id="ARBA00022832"/>
    </source>
</evidence>
<dbReference type="Pfam" id="PF00550">
    <property type="entry name" value="PP-binding"/>
    <property type="match status" value="1"/>
</dbReference>
<comment type="subcellular location">
    <subcellularLocation>
        <location evidence="7">Cytoplasm</location>
    </subcellularLocation>
</comment>
<comment type="similarity">
    <text evidence="7">Belongs to the acyl carrier protein (ACP) family.</text>
</comment>
<dbReference type="PROSITE" id="PS00012">
    <property type="entry name" value="PHOSPHOPANTETHEINE"/>
    <property type="match status" value="1"/>
</dbReference>
<dbReference type="KEGG" id="daw:HS1_001356"/>
<dbReference type="GO" id="GO:0000035">
    <property type="term" value="F:acyl binding"/>
    <property type="evidence" value="ECO:0007669"/>
    <property type="project" value="TreeGrafter"/>
</dbReference>
<dbReference type="Gene3D" id="1.10.1200.10">
    <property type="entry name" value="ACP-like"/>
    <property type="match status" value="1"/>
</dbReference>
<dbReference type="Proteomes" id="UP000070560">
    <property type="component" value="Chromosome"/>
</dbReference>
<dbReference type="AlphaFoldDB" id="A0A7U4TGV7"/>
<gene>
    <name evidence="7" type="primary">acpP</name>
    <name evidence="9" type="ORF">HS1_001356</name>
</gene>
<dbReference type="GO" id="GO:0000036">
    <property type="term" value="F:acyl carrier activity"/>
    <property type="evidence" value="ECO:0007669"/>
    <property type="project" value="UniProtKB-UniRule"/>
</dbReference>
<comment type="PTM">
    <text evidence="7">4'-phosphopantetheine is transferred from CoA to a specific serine of apo-ACP by AcpS. This modification is essential for activity because fatty acids are bound in thioester linkage to the sulfhydryl of the prosthetic group.</text>
</comment>
<dbReference type="InterPro" id="IPR036736">
    <property type="entry name" value="ACP-like_sf"/>
</dbReference>
<dbReference type="SUPFAM" id="SSF47336">
    <property type="entry name" value="ACP-like"/>
    <property type="match status" value="1"/>
</dbReference>
<dbReference type="OrthoDB" id="3392378at2"/>
<keyword evidence="6 7" id="KW-0275">Fatty acid biosynthesis</keyword>
<dbReference type="HAMAP" id="MF_01217">
    <property type="entry name" value="Acyl_carrier"/>
    <property type="match status" value="1"/>
</dbReference>
<evidence type="ECO:0000313" key="10">
    <source>
        <dbReference type="Proteomes" id="UP000070560"/>
    </source>
</evidence>
<evidence type="ECO:0000256" key="6">
    <source>
        <dbReference type="ARBA" id="ARBA00023160"/>
    </source>
</evidence>
<dbReference type="UniPathway" id="UPA00094"/>
<comment type="pathway">
    <text evidence="7">Lipid metabolism; fatty acid biosynthesis.</text>
</comment>
<keyword evidence="2 7" id="KW-0444">Lipid biosynthesis</keyword>
<dbReference type="InterPro" id="IPR009081">
    <property type="entry name" value="PP-bd_ACP"/>
</dbReference>
<comment type="function">
    <text evidence="7">Carrier of the growing fatty acid chain in fatty acid biosynthesis.</text>
</comment>
<evidence type="ECO:0000256" key="1">
    <source>
        <dbReference type="ARBA" id="ARBA00022450"/>
    </source>
</evidence>
<dbReference type="UniPathway" id="UPA00360"/>
<evidence type="ECO:0000313" key="9">
    <source>
        <dbReference type="EMBL" id="AMM41159.1"/>
    </source>
</evidence>
<dbReference type="GO" id="GO:0009245">
    <property type="term" value="P:lipid A biosynthetic process"/>
    <property type="evidence" value="ECO:0007669"/>
    <property type="project" value="TreeGrafter"/>
</dbReference>
<dbReference type="EMBL" id="CP013015">
    <property type="protein sequence ID" value="AMM41159.1"/>
    <property type="molecule type" value="Genomic_DNA"/>
</dbReference>
<reference evidence="9 10" key="1">
    <citation type="submission" date="2015-10" db="EMBL/GenBank/DDBJ databases">
        <title>Candidatus Desulfofervidus auxilii, a hydrogenotrophic sulfate-reducing bacterium involved in the thermophilic anaerobic oxidation of methane.</title>
        <authorList>
            <person name="Krukenberg V."/>
            <person name="Richter M."/>
            <person name="Wegener G."/>
        </authorList>
    </citation>
    <scope>NUCLEOTIDE SEQUENCE [LARGE SCALE GENOMIC DNA]</scope>
    <source>
        <strain evidence="9 10">HS1</strain>
    </source>
</reference>
<dbReference type="InterPro" id="IPR003231">
    <property type="entry name" value="ACP"/>
</dbReference>
<keyword evidence="4 7" id="KW-0276">Fatty acid metabolism</keyword>
<dbReference type="PANTHER" id="PTHR20863">
    <property type="entry name" value="ACYL CARRIER PROTEIN"/>
    <property type="match status" value="1"/>
</dbReference>
<feature type="domain" description="Carrier" evidence="8">
    <location>
        <begin position="1"/>
        <end position="77"/>
    </location>
</feature>
<sequence length="79" mass="9137">MENIEKRIKELFVKLFDMKPEEVTLKANLNDDLGMDSTEMVELIVALEKEFKIGIEDGEITNKHCVSDVVRIVEDKLKQ</sequence>
<evidence type="ECO:0000256" key="2">
    <source>
        <dbReference type="ARBA" id="ARBA00022516"/>
    </source>
</evidence>
<keyword evidence="1 7" id="KW-0596">Phosphopantetheine</keyword>